<proteinExistence type="inferred from homology"/>
<dbReference type="InterPro" id="IPR050179">
    <property type="entry name" value="Trans_hexapeptide_repeat"/>
</dbReference>
<dbReference type="Pfam" id="PF00132">
    <property type="entry name" value="Hexapep"/>
    <property type="match status" value="1"/>
</dbReference>
<protein>
    <submittedName>
        <fullName evidence="6">Acetyltransferase</fullName>
    </submittedName>
</protein>
<dbReference type="EMBL" id="JAOWKX010000016">
    <property type="protein sequence ID" value="MCV2886684.1"/>
    <property type="molecule type" value="Genomic_DNA"/>
</dbReference>
<evidence type="ECO:0000259" key="5">
    <source>
        <dbReference type="Pfam" id="PF17836"/>
    </source>
</evidence>
<comment type="similarity">
    <text evidence="1">Belongs to the transferase hexapeptide repeat family.</text>
</comment>
<dbReference type="Gene3D" id="3.40.50.20">
    <property type="match status" value="1"/>
</dbReference>
<gene>
    <name evidence="6" type="ORF">OE749_18490</name>
</gene>
<reference evidence="6 7" key="1">
    <citation type="submission" date="2022-10" db="EMBL/GenBank/DDBJ databases">
        <title>Aestuariibacter sp. AA17 isolated from Montipora capitata coral fragment.</title>
        <authorList>
            <person name="Emsley S.A."/>
            <person name="Pfannmuller K.M."/>
            <person name="Loughran R.M."/>
            <person name="Shlafstein M."/>
            <person name="Papke E."/>
            <person name="Saw J.H."/>
            <person name="Ushijima B."/>
            <person name="Videau P."/>
        </authorList>
    </citation>
    <scope>NUCLEOTIDE SEQUENCE [LARGE SCALE GENOMIC DNA]</scope>
    <source>
        <strain evidence="6 7">AA17</strain>
    </source>
</reference>
<evidence type="ECO:0000313" key="6">
    <source>
        <dbReference type="EMBL" id="MCV2886684.1"/>
    </source>
</evidence>
<feature type="domain" description="PglD N-terminal" evidence="5">
    <location>
        <begin position="7"/>
        <end position="85"/>
    </location>
</feature>
<dbReference type="NCBIfam" id="TIGR03570">
    <property type="entry name" value="NeuD_NnaD"/>
    <property type="match status" value="1"/>
</dbReference>
<dbReference type="SUPFAM" id="SSF51161">
    <property type="entry name" value="Trimeric LpxA-like enzymes"/>
    <property type="match status" value="1"/>
</dbReference>
<evidence type="ECO:0000313" key="7">
    <source>
        <dbReference type="Proteomes" id="UP001652504"/>
    </source>
</evidence>
<dbReference type="RefSeq" id="WP_263713975.1">
    <property type="nucleotide sequence ID" value="NZ_JAOWKX010000016.1"/>
</dbReference>
<evidence type="ECO:0000256" key="1">
    <source>
        <dbReference type="ARBA" id="ARBA00007274"/>
    </source>
</evidence>
<comment type="caution">
    <text evidence="6">The sequence shown here is derived from an EMBL/GenBank/DDBJ whole genome shotgun (WGS) entry which is preliminary data.</text>
</comment>
<evidence type="ECO:0000256" key="4">
    <source>
        <dbReference type="ARBA" id="ARBA00023315"/>
    </source>
</evidence>
<keyword evidence="4" id="KW-0012">Acyltransferase</keyword>
<dbReference type="PROSITE" id="PS00101">
    <property type="entry name" value="HEXAPEP_TRANSFERASES"/>
    <property type="match status" value="1"/>
</dbReference>
<dbReference type="PANTHER" id="PTHR43300:SF7">
    <property type="entry name" value="UDP-N-ACETYLBACILLOSAMINE N-ACETYLTRANSFERASE"/>
    <property type="match status" value="1"/>
</dbReference>
<sequence length="210" mass="21870">MNKQNRRLVIVGAGGHGKVVADCAERMGRWSEIVFADSNFPTKQHCLGFSVVCHPDNIESVITESTDAFVAVGDNHARKRIAQSLPIPHERLVSLVHPNAVVSRYVKIGQGVLILAGAVINADTAIEDGSIVNTCASVDHDCVVGAYSHLAPGVHLAGAVDVGQECFLGVGVSVIPKVTIGTNTIVGAGATVIQNLPANITAIGTPAKQK</sequence>
<organism evidence="6 7">
    <name type="scientific">Fluctibacter corallii</name>
    <dbReference type="NCBI Taxonomy" id="2984329"/>
    <lineage>
        <taxon>Bacteria</taxon>
        <taxon>Pseudomonadati</taxon>
        <taxon>Pseudomonadota</taxon>
        <taxon>Gammaproteobacteria</taxon>
        <taxon>Alteromonadales</taxon>
        <taxon>Alteromonadaceae</taxon>
        <taxon>Fluctibacter</taxon>
    </lineage>
</organism>
<evidence type="ECO:0000256" key="3">
    <source>
        <dbReference type="ARBA" id="ARBA00022737"/>
    </source>
</evidence>
<dbReference type="Pfam" id="PF17836">
    <property type="entry name" value="PglD_N"/>
    <property type="match status" value="1"/>
</dbReference>
<dbReference type="PANTHER" id="PTHR43300">
    <property type="entry name" value="ACETYLTRANSFERASE"/>
    <property type="match status" value="1"/>
</dbReference>
<name>A0ABT3ADC7_9ALTE</name>
<dbReference type="Proteomes" id="UP001652504">
    <property type="component" value="Unassembled WGS sequence"/>
</dbReference>
<evidence type="ECO:0000256" key="2">
    <source>
        <dbReference type="ARBA" id="ARBA00022679"/>
    </source>
</evidence>
<accession>A0ABT3ADC7</accession>
<keyword evidence="7" id="KW-1185">Reference proteome</keyword>
<dbReference type="InterPro" id="IPR020019">
    <property type="entry name" value="AcTrfase_PglD-like"/>
</dbReference>
<dbReference type="Gene3D" id="2.160.10.10">
    <property type="entry name" value="Hexapeptide repeat proteins"/>
    <property type="match status" value="1"/>
</dbReference>
<dbReference type="InterPro" id="IPR011004">
    <property type="entry name" value="Trimer_LpxA-like_sf"/>
</dbReference>
<keyword evidence="2" id="KW-0808">Transferase</keyword>
<dbReference type="CDD" id="cd03360">
    <property type="entry name" value="LbH_AT_putative"/>
    <property type="match status" value="1"/>
</dbReference>
<dbReference type="InterPro" id="IPR018357">
    <property type="entry name" value="Hexapep_transf_CS"/>
</dbReference>
<keyword evidence="3" id="KW-0677">Repeat</keyword>
<dbReference type="InterPro" id="IPR041561">
    <property type="entry name" value="PglD_N"/>
</dbReference>
<dbReference type="InterPro" id="IPR001451">
    <property type="entry name" value="Hexapep"/>
</dbReference>